<dbReference type="Proteomes" id="UP000887580">
    <property type="component" value="Unplaced"/>
</dbReference>
<accession>A0AC35F4W8</accession>
<evidence type="ECO:0000313" key="1">
    <source>
        <dbReference type="Proteomes" id="UP000887580"/>
    </source>
</evidence>
<reference evidence="2" key="1">
    <citation type="submission" date="2022-11" db="UniProtKB">
        <authorList>
            <consortium name="WormBaseParasite"/>
        </authorList>
    </citation>
    <scope>IDENTIFICATION</scope>
</reference>
<sequence length="489" mass="55136">MLIENLTKPKISSSEEASTLLDLTSPDAAKKPLNKISEFTIEEEEEHETFSTKNPSFRTRLLNTFNYIHQKLFAGIPRRLIIILILVDICFLIARFSFEHAGAPHLARTFLILFIELAMTMVSTFLYKRIVSIPSKNNKKTKWPKSAKTALRIFAFTWILLAHACWVFFYIPLPEDLLFAVLCFLAIGAYIHCAVFMFTFFFIERFAHLLIPLSKNPVLTSETLHTSIAVIFALLLTLQGFISTYREPTVKTLNILIRDLPKELDGFSLALITDIHIGPSVGKSRVAEIVKVINQIKPDVVGIAGDLVDGYVDYLRPRAKPLADIKSKFGTFVALGNHEFFHEKVDNWIKFFKDELNMTTLVNSGVVLEKDGKEICFAGVDDIYTETINFEGHKLDAEKALENCPENSTTIVMSHQPNGASRILSSIENTNKRVDLILSGHTHAGQMFVIYPLSFISNTFFYGLYSHPPSGAQVYVSSGVNYWGPPIKM</sequence>
<organism evidence="1 2">
    <name type="scientific">Panagrolaimus sp. PS1159</name>
    <dbReference type="NCBI Taxonomy" id="55785"/>
    <lineage>
        <taxon>Eukaryota</taxon>
        <taxon>Metazoa</taxon>
        <taxon>Ecdysozoa</taxon>
        <taxon>Nematoda</taxon>
        <taxon>Chromadorea</taxon>
        <taxon>Rhabditida</taxon>
        <taxon>Tylenchina</taxon>
        <taxon>Panagrolaimomorpha</taxon>
        <taxon>Panagrolaimoidea</taxon>
        <taxon>Panagrolaimidae</taxon>
        <taxon>Panagrolaimus</taxon>
    </lineage>
</organism>
<proteinExistence type="predicted"/>
<name>A0AC35F4W8_9BILA</name>
<dbReference type="WBParaSite" id="PS1159_v2.g13067.t1">
    <property type="protein sequence ID" value="PS1159_v2.g13067.t1"/>
    <property type="gene ID" value="PS1159_v2.g13067"/>
</dbReference>
<protein>
    <submittedName>
        <fullName evidence="2">Calcineurin-like phosphoesterase domain-containing protein</fullName>
    </submittedName>
</protein>
<evidence type="ECO:0000313" key="2">
    <source>
        <dbReference type="WBParaSite" id="PS1159_v2.g13067.t1"/>
    </source>
</evidence>